<dbReference type="InterPro" id="IPR023875">
    <property type="entry name" value="DNA_repair_put"/>
</dbReference>
<protein>
    <submittedName>
        <fullName evidence="2">DNA metabolism protein</fullName>
    </submittedName>
</protein>
<accession>A0A2V1JSS2</accession>
<keyword evidence="3" id="KW-1185">Reference proteome</keyword>
<dbReference type="InterPro" id="IPR025404">
    <property type="entry name" value="DUF4130"/>
</dbReference>
<dbReference type="Proteomes" id="UP000245288">
    <property type="component" value="Unassembled WGS sequence"/>
</dbReference>
<evidence type="ECO:0000313" key="3">
    <source>
        <dbReference type="Proteomes" id="UP000245288"/>
    </source>
</evidence>
<sequence length="252" mass="29653">MTIYTCENTFEAMMTCIYDAWASKEGHQNIRLKAEPVGDMELFCEYRPIQTDTEKAKKVVRSIQKKLSFSAYIMIYRCAMSEHPDKLDRIYRFLLLGFAYPDKITDMLQHPYVSAVFELSRSVMNEAHIFREIVRFQALPDGVLVAHIEPKSNILTLLYPAFDDRMPSENWLIIDDTRSIAAIHSADQETYLTTLSTDELQRLKHTEDMTDPFIDMWKSFFHHIEIAERKNPSCQRTHLPIWYRKHATEFLD</sequence>
<evidence type="ECO:0000313" key="2">
    <source>
        <dbReference type="EMBL" id="PWE88002.1"/>
    </source>
</evidence>
<dbReference type="Pfam" id="PF13566">
    <property type="entry name" value="DUF4130"/>
    <property type="match status" value="1"/>
</dbReference>
<feature type="domain" description="DUF4130" evidence="1">
    <location>
        <begin position="85"/>
        <end position="249"/>
    </location>
</feature>
<dbReference type="RefSeq" id="WP_109214402.1">
    <property type="nucleotide sequence ID" value="NZ_JRFU01000008.1"/>
</dbReference>
<dbReference type="NCBIfam" id="TIGR03915">
    <property type="entry name" value="SAM_7_link_chp"/>
    <property type="match status" value="1"/>
</dbReference>
<comment type="caution">
    <text evidence="2">The sequence shown here is derived from an EMBL/GenBank/DDBJ whole genome shotgun (WGS) entry which is preliminary data.</text>
</comment>
<reference evidence="2 3" key="1">
    <citation type="submission" date="2014-09" db="EMBL/GenBank/DDBJ databases">
        <title>Butyrate-producing bacteria isolated from human gut.</title>
        <authorList>
            <person name="Zhang Q."/>
            <person name="Zhao L."/>
        </authorList>
    </citation>
    <scope>NUCLEOTIDE SEQUENCE [LARGE SCALE GENOMIC DNA]</scope>
    <source>
        <strain evidence="2 3">21</strain>
    </source>
</reference>
<organism evidence="2 3">
    <name type="scientific">Eubacterium ramulus</name>
    <dbReference type="NCBI Taxonomy" id="39490"/>
    <lineage>
        <taxon>Bacteria</taxon>
        <taxon>Bacillati</taxon>
        <taxon>Bacillota</taxon>
        <taxon>Clostridia</taxon>
        <taxon>Eubacteriales</taxon>
        <taxon>Eubacteriaceae</taxon>
        <taxon>Eubacterium</taxon>
    </lineage>
</organism>
<gene>
    <name evidence="2" type="ORF">LG34_00730</name>
</gene>
<proteinExistence type="predicted"/>
<name>A0A2V1JSS2_EUBRA</name>
<evidence type="ECO:0000259" key="1">
    <source>
        <dbReference type="Pfam" id="PF13566"/>
    </source>
</evidence>
<dbReference type="AlphaFoldDB" id="A0A2V1JSS2"/>
<dbReference type="EMBL" id="JRFU01000008">
    <property type="protein sequence ID" value="PWE88002.1"/>
    <property type="molecule type" value="Genomic_DNA"/>
</dbReference>
<dbReference type="OrthoDB" id="5290748at2"/>